<evidence type="ECO:0000313" key="5">
    <source>
        <dbReference type="EMBL" id="CAG9854339.1"/>
    </source>
</evidence>
<dbReference type="OrthoDB" id="6674808at2759"/>
<evidence type="ECO:0000256" key="2">
    <source>
        <dbReference type="ARBA" id="ARBA00022525"/>
    </source>
</evidence>
<feature type="signal peptide" evidence="3">
    <location>
        <begin position="1"/>
        <end position="24"/>
    </location>
</feature>
<evidence type="ECO:0000256" key="1">
    <source>
        <dbReference type="ARBA" id="ARBA00004613"/>
    </source>
</evidence>
<name>A0A9N9TGG3_PHYSR</name>
<proteinExistence type="predicted"/>
<dbReference type="EMBL" id="OU900094">
    <property type="protein sequence ID" value="CAG9854339.1"/>
    <property type="molecule type" value="Genomic_DNA"/>
</dbReference>
<dbReference type="SMART" id="SM01318">
    <property type="entry name" value="SVWC"/>
    <property type="match status" value="1"/>
</dbReference>
<gene>
    <name evidence="5" type="ORF">PHYEVI_LOCUS802</name>
</gene>
<keyword evidence="2" id="KW-0964">Secreted</keyword>
<dbReference type="AlphaFoldDB" id="A0A9N9TGG3"/>
<dbReference type="InterPro" id="IPR053308">
    <property type="entry name" value="Vago-like"/>
</dbReference>
<dbReference type="Pfam" id="PF15430">
    <property type="entry name" value="SVWC"/>
    <property type="match status" value="1"/>
</dbReference>
<dbReference type="GO" id="GO:0005576">
    <property type="term" value="C:extracellular region"/>
    <property type="evidence" value="ECO:0007669"/>
    <property type="project" value="UniProtKB-SubCell"/>
</dbReference>
<keyword evidence="3" id="KW-0732">Signal</keyword>
<dbReference type="Proteomes" id="UP001153712">
    <property type="component" value="Chromosome 1"/>
</dbReference>
<dbReference type="PANTHER" id="PTHR39957:SF1">
    <property type="entry name" value="AT09846P1-RELATED"/>
    <property type="match status" value="1"/>
</dbReference>
<keyword evidence="6" id="KW-1185">Reference proteome</keyword>
<organism evidence="5 6">
    <name type="scientific">Phyllotreta striolata</name>
    <name type="common">Striped flea beetle</name>
    <name type="synonym">Crioceris striolata</name>
    <dbReference type="NCBI Taxonomy" id="444603"/>
    <lineage>
        <taxon>Eukaryota</taxon>
        <taxon>Metazoa</taxon>
        <taxon>Ecdysozoa</taxon>
        <taxon>Arthropoda</taxon>
        <taxon>Hexapoda</taxon>
        <taxon>Insecta</taxon>
        <taxon>Pterygota</taxon>
        <taxon>Neoptera</taxon>
        <taxon>Endopterygota</taxon>
        <taxon>Coleoptera</taxon>
        <taxon>Polyphaga</taxon>
        <taxon>Cucujiformia</taxon>
        <taxon>Chrysomeloidea</taxon>
        <taxon>Chrysomelidae</taxon>
        <taxon>Galerucinae</taxon>
        <taxon>Alticini</taxon>
        <taxon>Phyllotreta</taxon>
    </lineage>
</organism>
<feature type="chain" id="PRO_5040462309" description="Single domain-containing protein" evidence="3">
    <location>
        <begin position="25"/>
        <end position="116"/>
    </location>
</feature>
<evidence type="ECO:0000313" key="6">
    <source>
        <dbReference type="Proteomes" id="UP001153712"/>
    </source>
</evidence>
<dbReference type="InterPro" id="IPR029277">
    <property type="entry name" value="SVWC_dom"/>
</dbReference>
<dbReference type="PANTHER" id="PTHR39957">
    <property type="entry name" value="AT09846P1-RELATED"/>
    <property type="match status" value="1"/>
</dbReference>
<sequence>MNKVEFAMSNLVLVLLLFIVPAYGETWGIKSEIEKAPPGGCYSSYGNLGALEKGESRRLVGQCALAFCSNREFIGVIGCGLSKESCRNGKPAKKLPGDLLLEYPRCCPELLCPENV</sequence>
<comment type="subcellular location">
    <subcellularLocation>
        <location evidence="1">Secreted</location>
    </subcellularLocation>
</comment>
<evidence type="ECO:0000259" key="4">
    <source>
        <dbReference type="SMART" id="SM01318"/>
    </source>
</evidence>
<reference evidence="5" key="1">
    <citation type="submission" date="2022-01" db="EMBL/GenBank/DDBJ databases">
        <authorList>
            <person name="King R."/>
        </authorList>
    </citation>
    <scope>NUCLEOTIDE SEQUENCE</scope>
</reference>
<protein>
    <recommendedName>
        <fullName evidence="4">Single domain-containing protein</fullName>
    </recommendedName>
</protein>
<evidence type="ECO:0000256" key="3">
    <source>
        <dbReference type="SAM" id="SignalP"/>
    </source>
</evidence>
<feature type="domain" description="Single" evidence="4">
    <location>
        <begin position="41"/>
        <end position="112"/>
    </location>
</feature>
<accession>A0A9N9TGG3</accession>